<name>A0AAW0GGE6_9APHY</name>
<evidence type="ECO:0000313" key="3">
    <source>
        <dbReference type="Proteomes" id="UP001385951"/>
    </source>
</evidence>
<feature type="region of interest" description="Disordered" evidence="1">
    <location>
        <begin position="1"/>
        <end position="69"/>
    </location>
</feature>
<reference evidence="2 3" key="1">
    <citation type="submission" date="2022-09" db="EMBL/GenBank/DDBJ databases">
        <authorList>
            <person name="Palmer J.M."/>
        </authorList>
    </citation>
    <scope>NUCLEOTIDE SEQUENCE [LARGE SCALE GENOMIC DNA]</scope>
    <source>
        <strain evidence="2 3">DSM 7382</strain>
    </source>
</reference>
<keyword evidence="3" id="KW-1185">Reference proteome</keyword>
<dbReference type="AlphaFoldDB" id="A0AAW0GGE6"/>
<sequence length="69" mass="7376">MASWTFASSTPADLASGPPSAGPSTIVYSPVNFPEHETLTSDERFATERGPLDNSSPKRATRKSFHPPS</sequence>
<feature type="compositionally biased region" description="Basic and acidic residues" evidence="1">
    <location>
        <begin position="34"/>
        <end position="51"/>
    </location>
</feature>
<dbReference type="EMBL" id="JASBNA010000004">
    <property type="protein sequence ID" value="KAK7692481.1"/>
    <property type="molecule type" value="Genomic_DNA"/>
</dbReference>
<accession>A0AAW0GGE6</accession>
<feature type="compositionally biased region" description="Basic residues" evidence="1">
    <location>
        <begin position="59"/>
        <end position="69"/>
    </location>
</feature>
<evidence type="ECO:0000313" key="2">
    <source>
        <dbReference type="EMBL" id="KAK7692481.1"/>
    </source>
</evidence>
<protein>
    <submittedName>
        <fullName evidence="2">Uncharacterized protein</fullName>
    </submittedName>
</protein>
<gene>
    <name evidence="2" type="ORF">QCA50_004106</name>
</gene>
<comment type="caution">
    <text evidence="2">The sequence shown here is derived from an EMBL/GenBank/DDBJ whole genome shotgun (WGS) entry which is preliminary data.</text>
</comment>
<proteinExistence type="predicted"/>
<evidence type="ECO:0000256" key="1">
    <source>
        <dbReference type="SAM" id="MobiDB-lite"/>
    </source>
</evidence>
<dbReference type="Proteomes" id="UP001385951">
    <property type="component" value="Unassembled WGS sequence"/>
</dbReference>
<feature type="compositionally biased region" description="Polar residues" evidence="1">
    <location>
        <begin position="1"/>
        <end position="11"/>
    </location>
</feature>
<organism evidence="2 3">
    <name type="scientific">Cerrena zonata</name>
    <dbReference type="NCBI Taxonomy" id="2478898"/>
    <lineage>
        <taxon>Eukaryota</taxon>
        <taxon>Fungi</taxon>
        <taxon>Dikarya</taxon>
        <taxon>Basidiomycota</taxon>
        <taxon>Agaricomycotina</taxon>
        <taxon>Agaricomycetes</taxon>
        <taxon>Polyporales</taxon>
        <taxon>Cerrenaceae</taxon>
        <taxon>Cerrena</taxon>
    </lineage>
</organism>